<feature type="compositionally biased region" description="Pro residues" evidence="1">
    <location>
        <begin position="1"/>
        <end position="10"/>
    </location>
</feature>
<feature type="transmembrane region" description="Helical" evidence="2">
    <location>
        <begin position="59"/>
        <end position="78"/>
    </location>
</feature>
<dbReference type="Proteomes" id="UP001215598">
    <property type="component" value="Unassembled WGS sequence"/>
</dbReference>
<evidence type="ECO:0000256" key="1">
    <source>
        <dbReference type="SAM" id="MobiDB-lite"/>
    </source>
</evidence>
<sequence length="106" mass="11107">MILPTSPGPPGATGVKGLNPTEMRRSSGILSPEGCVVQYVQPKGKQRKTHSGGPHLPPIAIFFFLGILVGVLSGLEFVEFVGVDRVGTKAEVYAGKDSKAEWSASA</sequence>
<protein>
    <submittedName>
        <fullName evidence="3">Uncharacterized protein</fullName>
    </submittedName>
</protein>
<dbReference type="EMBL" id="JARKIB010000072">
    <property type="protein sequence ID" value="KAJ7748590.1"/>
    <property type="molecule type" value="Genomic_DNA"/>
</dbReference>
<comment type="caution">
    <text evidence="3">The sequence shown here is derived from an EMBL/GenBank/DDBJ whole genome shotgun (WGS) entry which is preliminary data.</text>
</comment>
<evidence type="ECO:0000313" key="4">
    <source>
        <dbReference type="Proteomes" id="UP001215598"/>
    </source>
</evidence>
<keyword evidence="2" id="KW-1133">Transmembrane helix</keyword>
<feature type="region of interest" description="Disordered" evidence="1">
    <location>
        <begin position="1"/>
        <end position="28"/>
    </location>
</feature>
<keyword evidence="2" id="KW-0812">Transmembrane</keyword>
<dbReference type="AlphaFoldDB" id="A0AAD7IT88"/>
<keyword evidence="2" id="KW-0472">Membrane</keyword>
<name>A0AAD7IT88_9AGAR</name>
<organism evidence="3 4">
    <name type="scientific">Mycena metata</name>
    <dbReference type="NCBI Taxonomy" id="1033252"/>
    <lineage>
        <taxon>Eukaryota</taxon>
        <taxon>Fungi</taxon>
        <taxon>Dikarya</taxon>
        <taxon>Basidiomycota</taxon>
        <taxon>Agaricomycotina</taxon>
        <taxon>Agaricomycetes</taxon>
        <taxon>Agaricomycetidae</taxon>
        <taxon>Agaricales</taxon>
        <taxon>Marasmiineae</taxon>
        <taxon>Mycenaceae</taxon>
        <taxon>Mycena</taxon>
    </lineage>
</organism>
<keyword evidence="4" id="KW-1185">Reference proteome</keyword>
<accession>A0AAD7IT88</accession>
<evidence type="ECO:0000256" key="2">
    <source>
        <dbReference type="SAM" id="Phobius"/>
    </source>
</evidence>
<evidence type="ECO:0000313" key="3">
    <source>
        <dbReference type="EMBL" id="KAJ7748590.1"/>
    </source>
</evidence>
<reference evidence="3" key="1">
    <citation type="submission" date="2023-03" db="EMBL/GenBank/DDBJ databases">
        <title>Massive genome expansion in bonnet fungi (Mycena s.s.) driven by repeated elements and novel gene families across ecological guilds.</title>
        <authorList>
            <consortium name="Lawrence Berkeley National Laboratory"/>
            <person name="Harder C.B."/>
            <person name="Miyauchi S."/>
            <person name="Viragh M."/>
            <person name="Kuo A."/>
            <person name="Thoen E."/>
            <person name="Andreopoulos B."/>
            <person name="Lu D."/>
            <person name="Skrede I."/>
            <person name="Drula E."/>
            <person name="Henrissat B."/>
            <person name="Morin E."/>
            <person name="Kohler A."/>
            <person name="Barry K."/>
            <person name="LaButti K."/>
            <person name="Morin E."/>
            <person name="Salamov A."/>
            <person name="Lipzen A."/>
            <person name="Mereny Z."/>
            <person name="Hegedus B."/>
            <person name="Baldrian P."/>
            <person name="Stursova M."/>
            <person name="Weitz H."/>
            <person name="Taylor A."/>
            <person name="Grigoriev I.V."/>
            <person name="Nagy L.G."/>
            <person name="Martin F."/>
            <person name="Kauserud H."/>
        </authorList>
    </citation>
    <scope>NUCLEOTIDE SEQUENCE</scope>
    <source>
        <strain evidence="3">CBHHK182m</strain>
    </source>
</reference>
<proteinExistence type="predicted"/>
<gene>
    <name evidence="3" type="ORF">B0H16DRAFT_1461517</name>
</gene>